<protein>
    <submittedName>
        <fullName evidence="8">Right-handed parallel beta-helix repeat-containing protein</fullName>
    </submittedName>
</protein>
<dbReference type="AlphaFoldDB" id="A0A5M5M9Y5"/>
<sequence>MYRIIIFFLFQVSVFSILSAQETIYVKVQPGDATPRLQNAIEQARHLKGKKVVIQLEQGNYDLYRNSSSKQVYFISNTASKEENPDPTKHIGLWIKDMKNLIIDGGGAHLITHGEMTSFVIDKSENITLRNFTLKAADPSVTEMKVIDTTAYTATFRIHPKDRYEITDKQIKWIGTEWSFTGGIAQTFNLHTNITNRCNLPTDHVVSLTDIGNHQIHATYDKKVTLYPGEIFQMRDAIRDEACGFIHLSKNIILEHLNLHFLGNFGIVGQYSENLTYKYLNCEPEYGSGRTCAGFADFVQMSGCKGKIHIINSRFEGAQDDPINVHGTHLKVIAYEPGNKIVVRFMHPQSYGFEAFFPGDEVEFTEIHSLQCLHKASVLKVERINDYDCKLTLNGSVPSILPQQEVVIENITWTPEVEIRNNYFARTPTRGILVTTRRKVIIENNVFYRTPMSAIAISNDARSWYESGPVHDLTIRNNRFIECGSPVINIAPENNRPNGTVHKGIRIENNRFTLTLKDKQAIYARWTDNIRISGNYFDGIYPISTKESVLLEHCTNVENE</sequence>
<dbReference type="EMBL" id="VWGP01000006">
    <property type="protein sequence ID" value="KAA4537568.1"/>
    <property type="molecule type" value="Genomic_DNA"/>
</dbReference>
<reference evidence="8 9" key="1">
    <citation type="journal article" date="2019" name="Nat. Med.">
        <title>A library of human gut bacterial isolates paired with longitudinal multiomics data enables mechanistic microbiome research.</title>
        <authorList>
            <person name="Poyet M."/>
            <person name="Groussin M."/>
            <person name="Gibbons S.M."/>
            <person name="Avila-Pacheco J."/>
            <person name="Jiang X."/>
            <person name="Kearney S.M."/>
            <person name="Perrotta A.R."/>
            <person name="Berdy B."/>
            <person name="Zhao S."/>
            <person name="Lieberman T.D."/>
            <person name="Swanson P.K."/>
            <person name="Smith M."/>
            <person name="Roesemann S."/>
            <person name="Alexander J.E."/>
            <person name="Rich S.A."/>
            <person name="Livny J."/>
            <person name="Vlamakis H."/>
            <person name="Clish C."/>
            <person name="Bullock K."/>
            <person name="Deik A."/>
            <person name="Scott J."/>
            <person name="Pierce K.A."/>
            <person name="Xavier R.J."/>
            <person name="Alm E.J."/>
        </authorList>
    </citation>
    <scope>NUCLEOTIDE SEQUENCE [LARGE SCALE GENOMIC DNA]</scope>
    <source>
        <strain evidence="8 9">BIOML-A41</strain>
    </source>
</reference>
<evidence type="ECO:0000256" key="2">
    <source>
        <dbReference type="ARBA" id="ARBA00001271"/>
    </source>
</evidence>
<proteinExistence type="predicted"/>
<evidence type="ECO:0000259" key="6">
    <source>
        <dbReference type="Pfam" id="PF13229"/>
    </source>
</evidence>
<dbReference type="InterPro" id="IPR006626">
    <property type="entry name" value="PbH1"/>
</dbReference>
<evidence type="ECO:0000259" key="7">
    <source>
        <dbReference type="Pfam" id="PF23764"/>
    </source>
</evidence>
<evidence type="ECO:0000256" key="1">
    <source>
        <dbReference type="ARBA" id="ARBA00001255"/>
    </source>
</evidence>
<dbReference type="SUPFAM" id="SSF51126">
    <property type="entry name" value="Pectin lyase-like"/>
    <property type="match status" value="1"/>
</dbReference>
<comment type="caution">
    <text evidence="8">The sequence shown here is derived from an EMBL/GenBank/DDBJ whole genome shotgun (WGS) entry which is preliminary data.</text>
</comment>
<evidence type="ECO:0000313" key="9">
    <source>
        <dbReference type="Proteomes" id="UP000478493"/>
    </source>
</evidence>
<accession>A0A5M5M9Y5</accession>
<gene>
    <name evidence="8" type="ORF">F3B85_10115</name>
</gene>
<comment type="catalytic activity">
    <reaction evidence="1">
        <text>Hydrolysis of terminal, non-reducing alpha-D-galactose residues in alpha-D-galactosides, including galactose oligosaccharides, galactomannans and galactolipids.</text>
        <dbReference type="EC" id="3.2.1.22"/>
    </reaction>
</comment>
<name>A0A5M5M9Y5_BACOV</name>
<dbReference type="InterPro" id="IPR011050">
    <property type="entry name" value="Pectin_lyase_fold/virulence"/>
</dbReference>
<keyword evidence="5" id="KW-0326">Glycosidase</keyword>
<evidence type="ECO:0000256" key="4">
    <source>
        <dbReference type="ARBA" id="ARBA00022801"/>
    </source>
</evidence>
<keyword evidence="3" id="KW-0677">Repeat</keyword>
<dbReference type="Proteomes" id="UP000478493">
    <property type="component" value="Unassembled WGS sequence"/>
</dbReference>
<dbReference type="InterPro" id="IPR056441">
    <property type="entry name" value="Beta-barrel_GLAA-B_II"/>
</dbReference>
<comment type="catalytic activity">
    <reaction evidence="2">
        <text>Hydrolysis of terminal, non-reducing branched (1-&gt;3)-alpha-D-galactosidic residues, producing free D-galactose.</text>
        <dbReference type="EC" id="3.2.1.n1"/>
    </reaction>
</comment>
<dbReference type="SMART" id="SM00710">
    <property type="entry name" value="PbH1"/>
    <property type="match status" value="4"/>
</dbReference>
<evidence type="ECO:0000256" key="3">
    <source>
        <dbReference type="ARBA" id="ARBA00022737"/>
    </source>
</evidence>
<dbReference type="GO" id="GO:0004557">
    <property type="term" value="F:alpha-galactosidase activity"/>
    <property type="evidence" value="ECO:0007669"/>
    <property type="project" value="UniProtKB-EC"/>
</dbReference>
<feature type="domain" description="Right handed beta helix" evidence="6">
    <location>
        <begin position="416"/>
        <end position="537"/>
    </location>
</feature>
<dbReference type="InterPro" id="IPR039448">
    <property type="entry name" value="Beta_helix"/>
</dbReference>
<evidence type="ECO:0000256" key="5">
    <source>
        <dbReference type="ARBA" id="ARBA00023295"/>
    </source>
</evidence>
<organism evidence="8 9">
    <name type="scientific">Bacteroides ovatus</name>
    <dbReference type="NCBI Taxonomy" id="28116"/>
    <lineage>
        <taxon>Bacteria</taxon>
        <taxon>Pseudomonadati</taxon>
        <taxon>Bacteroidota</taxon>
        <taxon>Bacteroidia</taxon>
        <taxon>Bacteroidales</taxon>
        <taxon>Bacteroidaceae</taxon>
        <taxon>Bacteroides</taxon>
    </lineage>
</organism>
<dbReference type="Pfam" id="PF23764">
    <property type="entry name" value="Beta-barrel_GLAA-B_II"/>
    <property type="match status" value="1"/>
</dbReference>
<dbReference type="InterPro" id="IPR012334">
    <property type="entry name" value="Pectin_lyas_fold"/>
</dbReference>
<keyword evidence="4" id="KW-0378">Hydrolase</keyword>
<dbReference type="Gene3D" id="2.160.20.10">
    <property type="entry name" value="Single-stranded right-handed beta-helix, Pectin lyase-like"/>
    <property type="match status" value="1"/>
</dbReference>
<dbReference type="RefSeq" id="WP_004302813.1">
    <property type="nucleotide sequence ID" value="NZ_CABKQC010000001.1"/>
</dbReference>
<dbReference type="Pfam" id="PF13229">
    <property type="entry name" value="Beta_helix"/>
    <property type="match status" value="1"/>
</dbReference>
<evidence type="ECO:0000313" key="8">
    <source>
        <dbReference type="EMBL" id="KAA4537568.1"/>
    </source>
</evidence>
<feature type="domain" description="GLAA-B beta-barrel" evidence="7">
    <location>
        <begin position="340"/>
        <end position="406"/>
    </location>
</feature>